<evidence type="ECO:0000256" key="2">
    <source>
        <dbReference type="SAM" id="SignalP"/>
    </source>
</evidence>
<dbReference type="GO" id="GO:0005615">
    <property type="term" value="C:extracellular space"/>
    <property type="evidence" value="ECO:0007669"/>
    <property type="project" value="TreeGrafter"/>
</dbReference>
<dbReference type="EMBL" id="HBHL01010071">
    <property type="protein sequence ID" value="CAD9717864.1"/>
    <property type="molecule type" value="Transcribed_RNA"/>
</dbReference>
<feature type="signal peptide" evidence="2">
    <location>
        <begin position="1"/>
        <end position="20"/>
    </location>
</feature>
<dbReference type="CDD" id="cd13529">
    <property type="entry name" value="PBP2_transferrin"/>
    <property type="match status" value="1"/>
</dbReference>
<dbReference type="Pfam" id="PF00405">
    <property type="entry name" value="Transferrin"/>
    <property type="match status" value="1"/>
</dbReference>
<dbReference type="PRINTS" id="PR00422">
    <property type="entry name" value="TRANSFERRIN"/>
</dbReference>
<reference evidence="4" key="1">
    <citation type="submission" date="2021-01" db="EMBL/GenBank/DDBJ databases">
        <authorList>
            <person name="Corre E."/>
            <person name="Pelletier E."/>
            <person name="Niang G."/>
            <person name="Scheremetjew M."/>
            <person name="Finn R."/>
            <person name="Kale V."/>
            <person name="Holt S."/>
            <person name="Cochrane G."/>
            <person name="Meng A."/>
            <person name="Brown T."/>
            <person name="Cohen L."/>
        </authorList>
    </citation>
    <scope>NUCLEOTIDE SEQUENCE</scope>
    <source>
        <strain evidence="4">CCMP1205</strain>
    </source>
</reference>
<accession>A0A7S2T3N9</accession>
<dbReference type="PANTHER" id="PTHR11485">
    <property type="entry name" value="TRANSFERRIN"/>
    <property type="match status" value="1"/>
</dbReference>
<proteinExistence type="predicted"/>
<feature type="region of interest" description="Disordered" evidence="1">
    <location>
        <begin position="52"/>
        <end position="75"/>
    </location>
</feature>
<dbReference type="PROSITE" id="PS51408">
    <property type="entry name" value="TRANSFERRIN_LIKE_4"/>
    <property type="match status" value="1"/>
</dbReference>
<evidence type="ECO:0000259" key="3">
    <source>
        <dbReference type="PROSITE" id="PS51408"/>
    </source>
</evidence>
<evidence type="ECO:0000313" key="4">
    <source>
        <dbReference type="EMBL" id="CAD9717864.1"/>
    </source>
</evidence>
<sequence length="391" mass="41668">MMRSVGLLVAALLALGSASAQAVDVKVCAAADKEYLACMEMVKTFFSGGGGAEGQVEEDDDMGGDDTGPVSDDGRRRRSLLASQFNWECVKPAAGEDSVLEMISTGACNFGMDMDAHDVYDANKDYGFEAIAAEDYTGSGKGLTYYGVAVVPASVCEANPKVSLADLKGSRSCHTGYKRTSGWTIPLASIVSIERDASGVEAISNKKDYEIMLEYFPQMCAPSGPEEVQDQMCANCIGDCKRDSDPYSGYAGSLRCLMEGGGDVAFMKETTSQDYAADGNDPQPWSSVSKADLKLVCPDGGCADVDDFDGCNYARIPSHMVAVSAKELPVDEIRAAFMDAASTPAFANWLSTKPALFKAGTKGMVPIQEDTITYMGRLVDVYAILEDLGYY</sequence>
<dbReference type="GO" id="GO:0006826">
    <property type="term" value="P:iron ion transport"/>
    <property type="evidence" value="ECO:0007669"/>
    <property type="project" value="TreeGrafter"/>
</dbReference>
<dbReference type="PANTHER" id="PTHR11485:SF29">
    <property type="entry name" value="TRANSFERRIN 2"/>
    <property type="match status" value="1"/>
</dbReference>
<feature type="domain" description="Transferrin-like" evidence="3">
    <location>
        <begin position="25"/>
        <end position="383"/>
    </location>
</feature>
<dbReference type="InterPro" id="IPR001156">
    <property type="entry name" value="Transferrin-like_dom"/>
</dbReference>
<feature type="chain" id="PRO_5031161786" description="Transferrin-like domain-containing protein" evidence="2">
    <location>
        <begin position="21"/>
        <end position="391"/>
    </location>
</feature>
<protein>
    <recommendedName>
        <fullName evidence="3">Transferrin-like domain-containing protein</fullName>
    </recommendedName>
</protein>
<keyword evidence="2" id="KW-0732">Signal</keyword>
<dbReference type="Gene3D" id="3.40.190.10">
    <property type="entry name" value="Periplasmic binding protein-like II"/>
    <property type="match status" value="2"/>
</dbReference>
<evidence type="ECO:0000256" key="1">
    <source>
        <dbReference type="SAM" id="MobiDB-lite"/>
    </source>
</evidence>
<name>A0A7S2T3N9_9CHLO</name>
<dbReference type="GO" id="GO:0005769">
    <property type="term" value="C:early endosome"/>
    <property type="evidence" value="ECO:0007669"/>
    <property type="project" value="TreeGrafter"/>
</dbReference>
<dbReference type="SUPFAM" id="SSF53850">
    <property type="entry name" value="Periplasmic binding protein-like II"/>
    <property type="match status" value="1"/>
</dbReference>
<feature type="compositionally biased region" description="Acidic residues" evidence="1">
    <location>
        <begin position="55"/>
        <end position="64"/>
    </location>
</feature>
<gene>
    <name evidence="4" type="ORF">CPRI1469_LOCUS6729</name>
</gene>
<dbReference type="SMART" id="SM00094">
    <property type="entry name" value="TR_FER"/>
    <property type="match status" value="1"/>
</dbReference>
<dbReference type="GO" id="GO:0055037">
    <property type="term" value="C:recycling endosome"/>
    <property type="evidence" value="ECO:0007669"/>
    <property type="project" value="TreeGrafter"/>
</dbReference>
<dbReference type="AlphaFoldDB" id="A0A7S2T3N9"/>
<organism evidence="4">
    <name type="scientific">Chloropicon primus</name>
    <dbReference type="NCBI Taxonomy" id="1764295"/>
    <lineage>
        <taxon>Eukaryota</taxon>
        <taxon>Viridiplantae</taxon>
        <taxon>Chlorophyta</taxon>
        <taxon>Chloropicophyceae</taxon>
        <taxon>Chloropicales</taxon>
        <taxon>Chloropicaceae</taxon>
        <taxon>Chloropicon</taxon>
    </lineage>
</organism>
<dbReference type="GO" id="GO:0005886">
    <property type="term" value="C:plasma membrane"/>
    <property type="evidence" value="ECO:0007669"/>
    <property type="project" value="TreeGrafter"/>
</dbReference>